<keyword evidence="1" id="KW-0732">Signal</keyword>
<evidence type="ECO:0000256" key="1">
    <source>
        <dbReference type="SAM" id="SignalP"/>
    </source>
</evidence>
<feature type="non-terminal residue" evidence="2">
    <location>
        <position position="1"/>
    </location>
</feature>
<accession>A0A6G0VU77</accession>
<keyword evidence="3" id="KW-1185">Reference proteome</keyword>
<dbReference type="EMBL" id="VUJU01011807">
    <property type="protein sequence ID" value="KAF0709877.1"/>
    <property type="molecule type" value="Genomic_DNA"/>
</dbReference>
<feature type="chain" id="PRO_5026012242" evidence="1">
    <location>
        <begin position="25"/>
        <end position="61"/>
    </location>
</feature>
<reference evidence="2 3" key="1">
    <citation type="submission" date="2019-08" db="EMBL/GenBank/DDBJ databases">
        <title>Whole genome of Aphis craccivora.</title>
        <authorList>
            <person name="Voronova N.V."/>
            <person name="Shulinski R.S."/>
            <person name="Bandarenka Y.V."/>
            <person name="Zhorov D.G."/>
            <person name="Warner D."/>
        </authorList>
    </citation>
    <scope>NUCLEOTIDE SEQUENCE [LARGE SCALE GENOMIC DNA]</scope>
    <source>
        <strain evidence="2">180601</strain>
        <tissue evidence="2">Whole Body</tissue>
    </source>
</reference>
<protein>
    <submittedName>
        <fullName evidence="2">Uncharacterized protein</fullName>
    </submittedName>
</protein>
<evidence type="ECO:0000313" key="2">
    <source>
        <dbReference type="EMBL" id="KAF0709877.1"/>
    </source>
</evidence>
<gene>
    <name evidence="2" type="ORF">FWK35_00025763</name>
</gene>
<sequence length="61" mass="7504">QHLWGFPLFHLALLAFFTFPPAGRKNITFQRLNRGRKPNFRCRREKNIIFFVCAKEFRFFR</sequence>
<proteinExistence type="predicted"/>
<feature type="signal peptide" evidence="1">
    <location>
        <begin position="1"/>
        <end position="24"/>
    </location>
</feature>
<organism evidence="2 3">
    <name type="scientific">Aphis craccivora</name>
    <name type="common">Cowpea aphid</name>
    <dbReference type="NCBI Taxonomy" id="307492"/>
    <lineage>
        <taxon>Eukaryota</taxon>
        <taxon>Metazoa</taxon>
        <taxon>Ecdysozoa</taxon>
        <taxon>Arthropoda</taxon>
        <taxon>Hexapoda</taxon>
        <taxon>Insecta</taxon>
        <taxon>Pterygota</taxon>
        <taxon>Neoptera</taxon>
        <taxon>Paraneoptera</taxon>
        <taxon>Hemiptera</taxon>
        <taxon>Sternorrhyncha</taxon>
        <taxon>Aphidomorpha</taxon>
        <taxon>Aphidoidea</taxon>
        <taxon>Aphididae</taxon>
        <taxon>Aphidini</taxon>
        <taxon>Aphis</taxon>
        <taxon>Aphis</taxon>
    </lineage>
</organism>
<comment type="caution">
    <text evidence="2">The sequence shown here is derived from an EMBL/GenBank/DDBJ whole genome shotgun (WGS) entry which is preliminary data.</text>
</comment>
<name>A0A6G0VU77_APHCR</name>
<evidence type="ECO:0000313" key="3">
    <source>
        <dbReference type="Proteomes" id="UP000478052"/>
    </source>
</evidence>
<dbReference type="Proteomes" id="UP000478052">
    <property type="component" value="Unassembled WGS sequence"/>
</dbReference>
<dbReference type="AlphaFoldDB" id="A0A6G0VU77"/>